<reference evidence="2 3" key="1">
    <citation type="submission" date="2021-06" db="EMBL/GenBank/DDBJ databases">
        <authorList>
            <person name="Palmer J.M."/>
        </authorList>
    </citation>
    <scope>NUCLEOTIDE SEQUENCE [LARGE SCALE GENOMIC DNA]</scope>
    <source>
        <strain evidence="2 3">CL_MEX2019</strain>
        <tissue evidence="2">Muscle</tissue>
    </source>
</reference>
<protein>
    <submittedName>
        <fullName evidence="2">Uncharacterized protein</fullName>
    </submittedName>
</protein>
<evidence type="ECO:0000313" key="3">
    <source>
        <dbReference type="Proteomes" id="UP001352852"/>
    </source>
</evidence>
<dbReference type="Pfam" id="PF24479">
    <property type="entry name" value="PSI_PlexinA-B"/>
    <property type="match status" value="1"/>
</dbReference>
<feature type="compositionally biased region" description="Pro residues" evidence="1">
    <location>
        <begin position="335"/>
        <end position="345"/>
    </location>
</feature>
<feature type="non-terminal residue" evidence="2">
    <location>
        <position position="1"/>
    </location>
</feature>
<organism evidence="2 3">
    <name type="scientific">Characodon lateralis</name>
    <dbReference type="NCBI Taxonomy" id="208331"/>
    <lineage>
        <taxon>Eukaryota</taxon>
        <taxon>Metazoa</taxon>
        <taxon>Chordata</taxon>
        <taxon>Craniata</taxon>
        <taxon>Vertebrata</taxon>
        <taxon>Euteleostomi</taxon>
        <taxon>Actinopterygii</taxon>
        <taxon>Neopterygii</taxon>
        <taxon>Teleostei</taxon>
        <taxon>Neoteleostei</taxon>
        <taxon>Acanthomorphata</taxon>
        <taxon>Ovalentaria</taxon>
        <taxon>Atherinomorphae</taxon>
        <taxon>Cyprinodontiformes</taxon>
        <taxon>Goodeidae</taxon>
        <taxon>Characodon</taxon>
    </lineage>
</organism>
<name>A0ABU7EZS9_9TELE</name>
<feature type="compositionally biased region" description="Basic and acidic residues" evidence="1">
    <location>
        <begin position="268"/>
        <end position="280"/>
    </location>
</feature>
<comment type="caution">
    <text evidence="2">The sequence shown here is derived from an EMBL/GenBank/DDBJ whole genome shotgun (WGS) entry which is preliminary data.</text>
</comment>
<accession>A0ABU7EZS9</accession>
<dbReference type="EMBL" id="JAHUTJ010068466">
    <property type="protein sequence ID" value="MED6291600.1"/>
    <property type="molecule type" value="Genomic_DNA"/>
</dbReference>
<evidence type="ECO:0000313" key="2">
    <source>
        <dbReference type="EMBL" id="MED6291600.1"/>
    </source>
</evidence>
<sequence>CRGCVLSKWGCNWCVHQHSCTHKPMCAEGVIIYNQHFKLPTSSPPTTKTRKVISTSATTAGAATTLTMTTATTLFTTTSSSTATTTSLVPITTVTSRELTTSAPHSTAARPEPATCHLTMPPQPSSTALPPDLSINSQSYTAAVELIIVTQSKSEEPTVMPNVAVAAAELLPITGADGLSGDQEPVMPLIISDSSTLKVVTMSPSRDTQEAEETLNMAEPPTLASPDAPVPTSVSVREPAVTEPSVHLDLTHIPTLSKAGAPGTDPDLTMKSKQIDKLPEDAALAEEDTTTLSAPTVLSGDGEDHDPPSYAHLRETDSDPELDSQYDSADAFLPPRHPVPCPKEPPGSVRSIDQECAPTTKKRADQPAQCNHNAPHKGGHMTNMPHPTPNHGAKSTKRPVPDARHQTPATTRQAGQQNTSHTNTEAANKKHPTQNGRPIQMQAPDQHRHMHAPQTIEPRPPPGQPGSQADPAMHHPAHCRAQGKNISLTSRRGGKERPQHAQQRGRTSEPGAASGTGI</sequence>
<keyword evidence="3" id="KW-1185">Reference proteome</keyword>
<feature type="region of interest" description="Disordered" evidence="1">
    <location>
        <begin position="203"/>
        <end position="518"/>
    </location>
</feature>
<proteinExistence type="predicted"/>
<evidence type="ECO:0000256" key="1">
    <source>
        <dbReference type="SAM" id="MobiDB-lite"/>
    </source>
</evidence>
<dbReference type="Proteomes" id="UP001352852">
    <property type="component" value="Unassembled WGS sequence"/>
</dbReference>
<feature type="compositionally biased region" description="Polar residues" evidence="1">
    <location>
        <begin position="407"/>
        <end position="426"/>
    </location>
</feature>
<gene>
    <name evidence="2" type="ORF">CHARACLAT_025252</name>
</gene>